<evidence type="ECO:0000313" key="3">
    <source>
        <dbReference type="Proteomes" id="UP000735302"/>
    </source>
</evidence>
<reference evidence="2 3" key="1">
    <citation type="journal article" date="2021" name="Elife">
        <title>Chloroplast acquisition without the gene transfer in kleptoplastic sea slugs, Plakobranchus ocellatus.</title>
        <authorList>
            <person name="Maeda T."/>
            <person name="Takahashi S."/>
            <person name="Yoshida T."/>
            <person name="Shimamura S."/>
            <person name="Takaki Y."/>
            <person name="Nagai Y."/>
            <person name="Toyoda A."/>
            <person name="Suzuki Y."/>
            <person name="Arimoto A."/>
            <person name="Ishii H."/>
            <person name="Satoh N."/>
            <person name="Nishiyama T."/>
            <person name="Hasebe M."/>
            <person name="Maruyama T."/>
            <person name="Minagawa J."/>
            <person name="Obokata J."/>
            <person name="Shigenobu S."/>
        </authorList>
    </citation>
    <scope>NUCLEOTIDE SEQUENCE [LARGE SCALE GENOMIC DNA]</scope>
</reference>
<name>A0AAV4AS79_9GAST</name>
<evidence type="ECO:0000313" key="2">
    <source>
        <dbReference type="EMBL" id="GFO13976.1"/>
    </source>
</evidence>
<protein>
    <submittedName>
        <fullName evidence="2">Uncharacterized protein</fullName>
    </submittedName>
</protein>
<dbReference type="EMBL" id="BLXT01004521">
    <property type="protein sequence ID" value="GFO13976.1"/>
    <property type="molecule type" value="Genomic_DNA"/>
</dbReference>
<keyword evidence="1" id="KW-0472">Membrane</keyword>
<dbReference type="AlphaFoldDB" id="A0AAV4AS79"/>
<proteinExistence type="predicted"/>
<comment type="caution">
    <text evidence="2">The sequence shown here is derived from an EMBL/GenBank/DDBJ whole genome shotgun (WGS) entry which is preliminary data.</text>
</comment>
<accession>A0AAV4AS79</accession>
<feature type="transmembrane region" description="Helical" evidence="1">
    <location>
        <begin position="72"/>
        <end position="91"/>
    </location>
</feature>
<keyword evidence="1" id="KW-1133">Transmembrane helix</keyword>
<organism evidence="2 3">
    <name type="scientific">Plakobranchus ocellatus</name>
    <dbReference type="NCBI Taxonomy" id="259542"/>
    <lineage>
        <taxon>Eukaryota</taxon>
        <taxon>Metazoa</taxon>
        <taxon>Spiralia</taxon>
        <taxon>Lophotrochozoa</taxon>
        <taxon>Mollusca</taxon>
        <taxon>Gastropoda</taxon>
        <taxon>Heterobranchia</taxon>
        <taxon>Euthyneura</taxon>
        <taxon>Panpulmonata</taxon>
        <taxon>Sacoglossa</taxon>
        <taxon>Placobranchoidea</taxon>
        <taxon>Plakobranchidae</taxon>
        <taxon>Plakobranchus</taxon>
    </lineage>
</organism>
<evidence type="ECO:0000256" key="1">
    <source>
        <dbReference type="SAM" id="Phobius"/>
    </source>
</evidence>
<gene>
    <name evidence="2" type="ORF">PoB_004048100</name>
</gene>
<sequence length="123" mass="13690">MYTPGLTRPLNSARLEKAFIRNNASLWCVKDDPRATKSAIRMKIGVFNKTYGTTTETVVKADFTPNLNISRFLASPATIVAAILWICVRALKNKIVFKMTMLVMARRPVEAKNACVNGRKSKG</sequence>
<dbReference type="Proteomes" id="UP000735302">
    <property type="component" value="Unassembled WGS sequence"/>
</dbReference>
<keyword evidence="1" id="KW-0812">Transmembrane</keyword>
<keyword evidence="3" id="KW-1185">Reference proteome</keyword>